<dbReference type="Proteomes" id="UP000607559">
    <property type="component" value="Unassembled WGS sequence"/>
</dbReference>
<keyword evidence="1" id="KW-0732">Signal</keyword>
<reference evidence="2" key="2">
    <citation type="submission" date="2020-09" db="EMBL/GenBank/DDBJ databases">
        <authorList>
            <person name="Sun Q."/>
            <person name="Zhou Y."/>
        </authorList>
    </citation>
    <scope>NUCLEOTIDE SEQUENCE</scope>
    <source>
        <strain evidence="2">CGMCC 1.15448</strain>
    </source>
</reference>
<name>A0A8J2UIJ3_9BACT</name>
<evidence type="ECO:0000256" key="1">
    <source>
        <dbReference type="SAM" id="SignalP"/>
    </source>
</evidence>
<accession>A0A8J2UIJ3</accession>
<proteinExistence type="predicted"/>
<dbReference type="RefSeq" id="WP_188937699.1">
    <property type="nucleotide sequence ID" value="NZ_BMJC01000007.1"/>
</dbReference>
<reference evidence="2" key="1">
    <citation type="journal article" date="2014" name="Int. J. Syst. Evol. Microbiol.">
        <title>Complete genome sequence of Corynebacterium casei LMG S-19264T (=DSM 44701T), isolated from a smear-ripened cheese.</title>
        <authorList>
            <consortium name="US DOE Joint Genome Institute (JGI-PGF)"/>
            <person name="Walter F."/>
            <person name="Albersmeier A."/>
            <person name="Kalinowski J."/>
            <person name="Ruckert C."/>
        </authorList>
    </citation>
    <scope>NUCLEOTIDE SEQUENCE</scope>
    <source>
        <strain evidence="2">CGMCC 1.15448</strain>
    </source>
</reference>
<comment type="caution">
    <text evidence="2">The sequence shown here is derived from an EMBL/GenBank/DDBJ whole genome shotgun (WGS) entry which is preliminary data.</text>
</comment>
<feature type="chain" id="PRO_5035236170" description="Imelysin-like domain-containing protein" evidence="1">
    <location>
        <begin position="23"/>
        <end position="316"/>
    </location>
</feature>
<evidence type="ECO:0008006" key="4">
    <source>
        <dbReference type="Google" id="ProtNLM"/>
    </source>
</evidence>
<evidence type="ECO:0000313" key="3">
    <source>
        <dbReference type="Proteomes" id="UP000607559"/>
    </source>
</evidence>
<gene>
    <name evidence="2" type="ORF">GCM10011511_54100</name>
</gene>
<dbReference type="EMBL" id="BMJC01000007">
    <property type="protein sequence ID" value="GGB23415.1"/>
    <property type="molecule type" value="Genomic_DNA"/>
</dbReference>
<keyword evidence="3" id="KW-1185">Reference proteome</keyword>
<feature type="signal peptide" evidence="1">
    <location>
        <begin position="1"/>
        <end position="22"/>
    </location>
</feature>
<dbReference type="PROSITE" id="PS51257">
    <property type="entry name" value="PROKAR_LIPOPROTEIN"/>
    <property type="match status" value="1"/>
</dbReference>
<dbReference type="AlphaFoldDB" id="A0A8J2UIJ3"/>
<evidence type="ECO:0000313" key="2">
    <source>
        <dbReference type="EMBL" id="GGB23415.1"/>
    </source>
</evidence>
<organism evidence="2 3">
    <name type="scientific">Puia dinghuensis</name>
    <dbReference type="NCBI Taxonomy" id="1792502"/>
    <lineage>
        <taxon>Bacteria</taxon>
        <taxon>Pseudomonadati</taxon>
        <taxon>Bacteroidota</taxon>
        <taxon>Chitinophagia</taxon>
        <taxon>Chitinophagales</taxon>
        <taxon>Chitinophagaceae</taxon>
        <taxon>Puia</taxon>
    </lineage>
</organism>
<sequence>MLPFIRSGLWCLSLCLVLSGCAVLTDSQVKNINAFATTTKAYSAFPSAVVKQYADLHRRVELLDATGQPDTALVFSQLERARATYNSNIDMAGKFDLSLQLLQQYGSLLAQLSSPDFVSDLSGPTTDLGGNLDHVIALYNKKVHPALPVSLGSDLSKLILLAGEKLTKRKQTKALKQFVLAADTLVQATAKNLADALDVGMQQLLSIDRDRWTRDARSMIASEMNGAPRGMTLRKYQGLQFYYDGVSDWQSAEDLRSQVMKAAASLAQAHAALVKAVREKKDLAGVIDETKQLITDVQPLGPILSKYIPLPKTFSL</sequence>
<protein>
    <recommendedName>
        <fullName evidence="4">Imelysin-like domain-containing protein</fullName>
    </recommendedName>
</protein>